<dbReference type="PANTHER" id="PTHR23077">
    <property type="entry name" value="AAA-FAMILY ATPASE"/>
    <property type="match status" value="1"/>
</dbReference>
<name>A0ABM7NVI2_9BACT</name>
<dbReference type="InterPro" id="IPR003959">
    <property type="entry name" value="ATPase_AAA_core"/>
</dbReference>
<reference evidence="2 3" key="1">
    <citation type="journal article" date="2022" name="Int. J. Syst. Evol. Microbiol.">
        <title>Prevotella herbatica sp. nov., a plant polysaccharide-decomposing anaerobic bacterium isolated from a methanogenic reactor.</title>
        <authorList>
            <person name="Uek A."/>
            <person name="Tonouchi A."/>
            <person name="Kaku N."/>
            <person name="Ueki K."/>
        </authorList>
    </citation>
    <scope>NUCLEOTIDE SEQUENCE [LARGE SCALE GENOMIC DNA]</scope>
    <source>
        <strain evidence="2 3">WR041</strain>
    </source>
</reference>
<dbReference type="Gene3D" id="3.40.50.300">
    <property type="entry name" value="P-loop containing nucleotide triphosphate hydrolases"/>
    <property type="match status" value="1"/>
</dbReference>
<dbReference type="CDD" id="cd19481">
    <property type="entry name" value="RecA-like_protease"/>
    <property type="match status" value="1"/>
</dbReference>
<evidence type="ECO:0000313" key="3">
    <source>
        <dbReference type="Proteomes" id="UP001319045"/>
    </source>
</evidence>
<gene>
    <name evidence="2" type="ORF">prwr041_04030</name>
</gene>
<accession>A0ABM7NVI2</accession>
<dbReference type="InterPro" id="IPR050168">
    <property type="entry name" value="AAA_ATPase_domain"/>
</dbReference>
<evidence type="ECO:0000313" key="2">
    <source>
        <dbReference type="EMBL" id="BCS84510.1"/>
    </source>
</evidence>
<dbReference type="InterPro" id="IPR027417">
    <property type="entry name" value="P-loop_NTPase"/>
</dbReference>
<dbReference type="InterPro" id="IPR003593">
    <property type="entry name" value="AAA+_ATPase"/>
</dbReference>
<dbReference type="SMART" id="SM00382">
    <property type="entry name" value="AAA"/>
    <property type="match status" value="1"/>
</dbReference>
<keyword evidence="3" id="KW-1185">Reference proteome</keyword>
<protein>
    <submittedName>
        <fullName evidence="2">ATPase</fullName>
    </submittedName>
</protein>
<dbReference type="PANTHER" id="PTHR23077:SF198">
    <property type="entry name" value="ATP-DEPENDENT ZINC METALLOPROTEASE FTSH"/>
    <property type="match status" value="1"/>
</dbReference>
<evidence type="ECO:0000259" key="1">
    <source>
        <dbReference type="SMART" id="SM00382"/>
    </source>
</evidence>
<feature type="domain" description="AAA+ ATPase" evidence="1">
    <location>
        <begin position="56"/>
        <end position="188"/>
    </location>
</feature>
<dbReference type="Pfam" id="PF00004">
    <property type="entry name" value="AAA"/>
    <property type="match status" value="1"/>
</dbReference>
<dbReference type="Proteomes" id="UP001319045">
    <property type="component" value="Chromosome"/>
</dbReference>
<dbReference type="SUPFAM" id="SSF52540">
    <property type="entry name" value="P-loop containing nucleoside triphosphate hydrolases"/>
    <property type="match status" value="1"/>
</dbReference>
<sequence length="261" mass="29926">MHIATRHKDVEDLLIQCDSFDDLKSLIASDEIVEKIKRVLKEYEKRDELKKYGLANRRKLMLYGDPGTGKTMTARVLSKELNLPFFVVRTEKVVTKFMGETGLKLSNIFDFISEVPAVYLFDEFDAIGAQRGMDNDVGEQRRILNTFLQLLERDSSESFIIAATNSVSSIDKALFRRFDDVIEYTLPDCQQRLKLLKESLYTAKDLDFSMIEPLFEGMSHAEIKMVCADIFKDSLLNDITITEELVKSVISMHNARCRNIG</sequence>
<organism evidence="2 3">
    <name type="scientific">Prevotella herbatica</name>
    <dbReference type="NCBI Taxonomy" id="2801997"/>
    <lineage>
        <taxon>Bacteria</taxon>
        <taxon>Pseudomonadati</taxon>
        <taxon>Bacteroidota</taxon>
        <taxon>Bacteroidia</taxon>
        <taxon>Bacteroidales</taxon>
        <taxon>Prevotellaceae</taxon>
        <taxon>Prevotella</taxon>
    </lineage>
</organism>
<proteinExistence type="predicted"/>
<dbReference type="EMBL" id="AP024484">
    <property type="protein sequence ID" value="BCS84510.1"/>
    <property type="molecule type" value="Genomic_DNA"/>
</dbReference>